<feature type="signal peptide" evidence="1">
    <location>
        <begin position="1"/>
        <end position="25"/>
    </location>
</feature>
<gene>
    <name evidence="2" type="ORF">C8D94_103213</name>
</gene>
<dbReference type="EMBL" id="QRAO01000003">
    <property type="protein sequence ID" value="RDK85388.1"/>
    <property type="molecule type" value="Genomic_DNA"/>
</dbReference>
<dbReference type="AlphaFoldDB" id="A0A370QAI3"/>
<name>A0A370QAI3_9FLAO</name>
<keyword evidence="3" id="KW-1185">Reference proteome</keyword>
<accession>A0A370QAI3</accession>
<keyword evidence="1" id="KW-0732">Signal</keyword>
<dbReference type="RefSeq" id="WP_115123813.1">
    <property type="nucleotide sequence ID" value="NZ_QRAO01000003.1"/>
</dbReference>
<evidence type="ECO:0000313" key="2">
    <source>
        <dbReference type="EMBL" id="RDK85388.1"/>
    </source>
</evidence>
<sequence length="142" mass="16803">MKNVVLTTVIIVLCLVGCSTPQEVAMDTGAERTQNFEEEPIRIANDSLEYEIIITDLGFPRFLNTQPPQEYYGIGFLEGKNNFFVAEYNRRVLNNRFSRELYPQQIDYNPNVHYGKEVNYLLYQYFRYFSRTYNQKFPGLRN</sequence>
<evidence type="ECO:0000256" key="1">
    <source>
        <dbReference type="SAM" id="SignalP"/>
    </source>
</evidence>
<organism evidence="2 3">
    <name type="scientific">Marinirhabdus gelatinilytica</name>
    <dbReference type="NCBI Taxonomy" id="1703343"/>
    <lineage>
        <taxon>Bacteria</taxon>
        <taxon>Pseudomonadati</taxon>
        <taxon>Bacteroidota</taxon>
        <taxon>Flavobacteriia</taxon>
        <taxon>Flavobacteriales</taxon>
        <taxon>Flavobacteriaceae</taxon>
    </lineage>
</organism>
<comment type="caution">
    <text evidence="2">The sequence shown here is derived from an EMBL/GenBank/DDBJ whole genome shotgun (WGS) entry which is preliminary data.</text>
</comment>
<evidence type="ECO:0000313" key="3">
    <source>
        <dbReference type="Proteomes" id="UP000255317"/>
    </source>
</evidence>
<dbReference type="OrthoDB" id="1119488at2"/>
<evidence type="ECO:0008006" key="4">
    <source>
        <dbReference type="Google" id="ProtNLM"/>
    </source>
</evidence>
<reference evidence="2 3" key="1">
    <citation type="submission" date="2018-07" db="EMBL/GenBank/DDBJ databases">
        <title>Genomic Encyclopedia of Type Strains, Phase IV (KMG-IV): sequencing the most valuable type-strain genomes for metagenomic binning, comparative biology and taxonomic classification.</title>
        <authorList>
            <person name="Goeker M."/>
        </authorList>
    </citation>
    <scope>NUCLEOTIDE SEQUENCE [LARGE SCALE GENOMIC DNA]</scope>
    <source>
        <strain evidence="2 3">DSM 101478</strain>
    </source>
</reference>
<feature type="chain" id="PRO_5016878090" description="Lipoprotein" evidence="1">
    <location>
        <begin position="26"/>
        <end position="142"/>
    </location>
</feature>
<proteinExistence type="predicted"/>
<dbReference type="Proteomes" id="UP000255317">
    <property type="component" value="Unassembled WGS sequence"/>
</dbReference>
<dbReference type="Pfam" id="PF19643">
    <property type="entry name" value="DUF6146"/>
    <property type="match status" value="1"/>
</dbReference>
<dbReference type="InterPro" id="IPR046144">
    <property type="entry name" value="DUF6146"/>
</dbReference>
<protein>
    <recommendedName>
        <fullName evidence="4">Lipoprotein</fullName>
    </recommendedName>
</protein>